<dbReference type="Proteomes" id="UP000245626">
    <property type="component" value="Unassembled WGS sequence"/>
</dbReference>
<proteinExistence type="predicted"/>
<protein>
    <submittedName>
        <fullName evidence="1">DnaJ-domain-containing protein</fullName>
    </submittedName>
</protein>
<accession>A0ACD0NSM3</accession>
<evidence type="ECO:0000313" key="2">
    <source>
        <dbReference type="Proteomes" id="UP000245626"/>
    </source>
</evidence>
<sequence>MRLARVLILSSFLLACLAFTSVKAWDKDDYEIFEIQQALETDEGKGTTFYSILNLTSSATQPEIRKAYRKRSLELHPDKNPGVANAQRRFERLGLINKILRDERKDRYDHFLSKGFPKWRGTGYFYSRFRPGLATVLAFLCMVSAAFEYLFRLLNWRRDEERLERLVRSAKLLALGPNFEAPGGGGNLKPGLERKVRVPLSGFPDLPPRPSSKEVESGKVDWEEEERKMRKALAGGGGGGVGAATRINHVEVVVSSEGVFALDPATGDRLSLDSSTNPRPSLIETWPFACVKSVLSKLGIVKGSGNEAAFAQDADEDSEEEVLDQGNRRAVGSDSAAASSSSNGAASSGSAKKRKGRKGK</sequence>
<dbReference type="EMBL" id="KZ820137">
    <property type="protein sequence ID" value="PWN48824.1"/>
    <property type="molecule type" value="Genomic_DNA"/>
</dbReference>
<name>A0ACD0NSM3_9BASI</name>
<gene>
    <name evidence="1" type="ORF">IE53DRAFT_333054</name>
</gene>
<evidence type="ECO:0000313" key="1">
    <source>
        <dbReference type="EMBL" id="PWN48824.1"/>
    </source>
</evidence>
<organism evidence="1 2">
    <name type="scientific">Violaceomyces palustris</name>
    <dbReference type="NCBI Taxonomy" id="1673888"/>
    <lineage>
        <taxon>Eukaryota</taxon>
        <taxon>Fungi</taxon>
        <taxon>Dikarya</taxon>
        <taxon>Basidiomycota</taxon>
        <taxon>Ustilaginomycotina</taxon>
        <taxon>Ustilaginomycetes</taxon>
        <taxon>Violaceomycetales</taxon>
        <taxon>Violaceomycetaceae</taxon>
        <taxon>Violaceomyces</taxon>
    </lineage>
</organism>
<keyword evidence="2" id="KW-1185">Reference proteome</keyword>
<reference evidence="1 2" key="1">
    <citation type="journal article" date="2018" name="Mol. Biol. Evol.">
        <title>Broad Genomic Sampling Reveals a Smut Pathogenic Ancestry of the Fungal Clade Ustilaginomycotina.</title>
        <authorList>
            <person name="Kijpornyongpan T."/>
            <person name="Mondo S.J."/>
            <person name="Barry K."/>
            <person name="Sandor L."/>
            <person name="Lee J."/>
            <person name="Lipzen A."/>
            <person name="Pangilinan J."/>
            <person name="LaButti K."/>
            <person name="Hainaut M."/>
            <person name="Henrissat B."/>
            <person name="Grigoriev I.V."/>
            <person name="Spatafora J.W."/>
            <person name="Aime M.C."/>
        </authorList>
    </citation>
    <scope>NUCLEOTIDE SEQUENCE [LARGE SCALE GENOMIC DNA]</scope>
    <source>
        <strain evidence="1 2">SA 807</strain>
    </source>
</reference>